<feature type="transmembrane region" description="Helical" evidence="1">
    <location>
        <begin position="37"/>
        <end position="60"/>
    </location>
</feature>
<evidence type="ECO:0000313" key="2">
    <source>
        <dbReference type="EMBL" id="GAA5198226.1"/>
    </source>
</evidence>
<protein>
    <submittedName>
        <fullName evidence="2">Uncharacterized protein</fullName>
    </submittedName>
</protein>
<dbReference type="Proteomes" id="UP001501570">
    <property type="component" value="Unassembled WGS sequence"/>
</dbReference>
<organism evidence="2 3">
    <name type="scientific">Rugosimonospora acidiphila</name>
    <dbReference type="NCBI Taxonomy" id="556531"/>
    <lineage>
        <taxon>Bacteria</taxon>
        <taxon>Bacillati</taxon>
        <taxon>Actinomycetota</taxon>
        <taxon>Actinomycetes</taxon>
        <taxon>Micromonosporales</taxon>
        <taxon>Micromonosporaceae</taxon>
        <taxon>Rugosimonospora</taxon>
    </lineage>
</organism>
<feature type="transmembrane region" description="Helical" evidence="1">
    <location>
        <begin position="7"/>
        <end position="31"/>
    </location>
</feature>
<name>A0ABP9SKR2_9ACTN</name>
<keyword evidence="1" id="KW-0472">Membrane</keyword>
<feature type="transmembrane region" description="Helical" evidence="1">
    <location>
        <begin position="67"/>
        <end position="89"/>
    </location>
</feature>
<sequence length="106" mass="10498">MLARIGSVAVLLVAVVVSIAGAVVSFVAPAASGTLRWGVALLVIVLGATVAVLACAALAVSTGQTDVLLSVILLIGAVGMEIIAVQVIARSLLETGGFRPQQHPGS</sequence>
<reference evidence="3" key="1">
    <citation type="journal article" date="2019" name="Int. J. Syst. Evol. Microbiol.">
        <title>The Global Catalogue of Microorganisms (GCM) 10K type strain sequencing project: providing services to taxonomists for standard genome sequencing and annotation.</title>
        <authorList>
            <consortium name="The Broad Institute Genomics Platform"/>
            <consortium name="The Broad Institute Genome Sequencing Center for Infectious Disease"/>
            <person name="Wu L."/>
            <person name="Ma J."/>
        </authorList>
    </citation>
    <scope>NUCLEOTIDE SEQUENCE [LARGE SCALE GENOMIC DNA]</scope>
    <source>
        <strain evidence="3">JCM 18304</strain>
    </source>
</reference>
<proteinExistence type="predicted"/>
<keyword evidence="3" id="KW-1185">Reference proteome</keyword>
<keyword evidence="1" id="KW-1133">Transmembrane helix</keyword>
<dbReference type="EMBL" id="BAABJQ010000032">
    <property type="protein sequence ID" value="GAA5198226.1"/>
    <property type="molecule type" value="Genomic_DNA"/>
</dbReference>
<accession>A0ABP9SKR2</accession>
<keyword evidence="1" id="KW-0812">Transmembrane</keyword>
<gene>
    <name evidence="2" type="ORF">GCM10023322_71120</name>
</gene>
<comment type="caution">
    <text evidence="2">The sequence shown here is derived from an EMBL/GenBank/DDBJ whole genome shotgun (WGS) entry which is preliminary data.</text>
</comment>
<evidence type="ECO:0000313" key="3">
    <source>
        <dbReference type="Proteomes" id="UP001501570"/>
    </source>
</evidence>
<evidence type="ECO:0000256" key="1">
    <source>
        <dbReference type="SAM" id="Phobius"/>
    </source>
</evidence>